<dbReference type="PRINTS" id="PR00463">
    <property type="entry name" value="EP450I"/>
</dbReference>
<comment type="caution">
    <text evidence="4">The sequence shown here is derived from an EMBL/GenBank/DDBJ whole genome shotgun (WGS) entry which is preliminary data.</text>
</comment>
<dbReference type="PRINTS" id="PR00385">
    <property type="entry name" value="P450"/>
</dbReference>
<dbReference type="PANTHER" id="PTHR24301">
    <property type="entry name" value="THROMBOXANE-A SYNTHASE"/>
    <property type="match status" value="1"/>
</dbReference>
<keyword evidence="1 2" id="KW-0408">Iron</keyword>
<evidence type="ECO:0000256" key="3">
    <source>
        <dbReference type="SAM" id="Phobius"/>
    </source>
</evidence>
<comment type="similarity">
    <text evidence="2">Belongs to the cytochrome P450 family.</text>
</comment>
<protein>
    <recommendedName>
        <fullName evidence="6">Cytochrome P450</fullName>
    </recommendedName>
</protein>
<dbReference type="EMBL" id="PYSW02000004">
    <property type="protein sequence ID" value="KAG2392563.1"/>
    <property type="molecule type" value="Genomic_DNA"/>
</dbReference>
<evidence type="ECO:0000256" key="1">
    <source>
        <dbReference type="PIRSR" id="PIRSR602401-1"/>
    </source>
</evidence>
<keyword evidence="1 2" id="KW-0349">Heme</keyword>
<organism evidence="4 5">
    <name type="scientific">Naegleria lovaniensis</name>
    <name type="common">Amoeba</name>
    <dbReference type="NCBI Taxonomy" id="51637"/>
    <lineage>
        <taxon>Eukaryota</taxon>
        <taxon>Discoba</taxon>
        <taxon>Heterolobosea</taxon>
        <taxon>Tetramitia</taxon>
        <taxon>Eutetramitia</taxon>
        <taxon>Vahlkampfiidae</taxon>
        <taxon>Naegleria</taxon>
    </lineage>
</organism>
<dbReference type="GO" id="GO:0005506">
    <property type="term" value="F:iron ion binding"/>
    <property type="evidence" value="ECO:0007669"/>
    <property type="project" value="InterPro"/>
</dbReference>
<dbReference type="InterPro" id="IPR036396">
    <property type="entry name" value="Cyt_P450_sf"/>
</dbReference>
<dbReference type="GO" id="GO:0004497">
    <property type="term" value="F:monooxygenase activity"/>
    <property type="evidence" value="ECO:0007669"/>
    <property type="project" value="UniProtKB-KW"/>
</dbReference>
<sequence length="578" mass="65651">MNQSLLSSTPSFAADTFSMITTAALWGALLTCALIALYILKLFYQIYRNYSLVKHIPGSWQVAFAPIHIPLISPICNFSNVRGVLNCAKKIGDSENGIFRMSMASQNIVWLMGSDYIKQATVSWGHNIGKPQHYEIFDIFGENIVSAKNTESWKKHHRACSPAFSTRNLEYVVQVANDTAQMLLERWFRRMNLGSDATRLAASSTSTMEINATASTTTPSKTNNRDHNKLVGGEYQLPPHSVLFDGNEMAEVTMNVLLNAGYGLSKTALFADSERKKHLLTAEEKAQGEEFLHHMESPFNIEKGLKAAGEVLDQIIAERKKEFGVTMSSFNTNEEREQFFDSEDEKKDLLSLLVKANLRDQLLTDMEMKSNAFVVLLAGYETTSSTLQWLVYELAKNPDVQKKCQDEIDRLLNHGTIPFSYEMYNDFQYLNAVIMETLRLHCPTFQVDKIVLNKNTRIGKYDIPKGTHVNIHIMGLNLNENYWENANKFDPERFATKELKEQAQNQATWIPFSFGNRRCIGFKFAQLEIISVVIQLLKECNFVLLNDETVDPVFEQMGLTLKPGNLKVAITSRRRQQQ</sequence>
<name>A0AA88H0K8_NAELO</name>
<dbReference type="InterPro" id="IPR017972">
    <property type="entry name" value="Cyt_P450_CS"/>
</dbReference>
<comment type="cofactor">
    <cofactor evidence="1">
        <name>heme</name>
        <dbReference type="ChEBI" id="CHEBI:30413"/>
    </cofactor>
</comment>
<dbReference type="AlphaFoldDB" id="A0AA88H0K8"/>
<dbReference type="InterPro" id="IPR002401">
    <property type="entry name" value="Cyt_P450_E_grp-I"/>
</dbReference>
<evidence type="ECO:0000313" key="5">
    <source>
        <dbReference type="Proteomes" id="UP000816034"/>
    </source>
</evidence>
<proteinExistence type="inferred from homology"/>
<keyword evidence="2" id="KW-0560">Oxidoreductase</keyword>
<dbReference type="GO" id="GO:0020037">
    <property type="term" value="F:heme binding"/>
    <property type="evidence" value="ECO:0007669"/>
    <property type="project" value="InterPro"/>
</dbReference>
<evidence type="ECO:0008006" key="6">
    <source>
        <dbReference type="Google" id="ProtNLM"/>
    </source>
</evidence>
<keyword evidence="3" id="KW-1133">Transmembrane helix</keyword>
<keyword evidence="1 2" id="KW-0479">Metal-binding</keyword>
<gene>
    <name evidence="4" type="ORF">C9374_011288</name>
</gene>
<dbReference type="GeneID" id="68103742"/>
<evidence type="ECO:0000256" key="2">
    <source>
        <dbReference type="RuleBase" id="RU000461"/>
    </source>
</evidence>
<dbReference type="GO" id="GO:0016705">
    <property type="term" value="F:oxidoreductase activity, acting on paired donors, with incorporation or reduction of molecular oxygen"/>
    <property type="evidence" value="ECO:0007669"/>
    <property type="project" value="InterPro"/>
</dbReference>
<dbReference type="Pfam" id="PF00067">
    <property type="entry name" value="p450"/>
    <property type="match status" value="2"/>
</dbReference>
<feature type="binding site" description="axial binding residue" evidence="1">
    <location>
        <position position="519"/>
    </location>
    <ligand>
        <name>heme</name>
        <dbReference type="ChEBI" id="CHEBI:30413"/>
    </ligand>
    <ligandPart>
        <name>Fe</name>
        <dbReference type="ChEBI" id="CHEBI:18248"/>
    </ligandPart>
</feature>
<dbReference type="SUPFAM" id="SSF48264">
    <property type="entry name" value="Cytochrome P450"/>
    <property type="match status" value="1"/>
</dbReference>
<keyword evidence="3" id="KW-0812">Transmembrane</keyword>
<reference evidence="4 5" key="1">
    <citation type="journal article" date="2018" name="BMC Genomics">
        <title>The genome of Naegleria lovaniensis, the basis for a comparative approach to unravel pathogenicity factors of the human pathogenic amoeba N. fowleri.</title>
        <authorList>
            <person name="Liechti N."/>
            <person name="Schurch N."/>
            <person name="Bruggmann R."/>
            <person name="Wittwer M."/>
        </authorList>
    </citation>
    <scope>NUCLEOTIDE SEQUENCE [LARGE SCALE GENOMIC DNA]</scope>
    <source>
        <strain evidence="4 5">ATCC 30569</strain>
    </source>
</reference>
<dbReference type="Proteomes" id="UP000816034">
    <property type="component" value="Unassembled WGS sequence"/>
</dbReference>
<dbReference type="PANTHER" id="PTHR24301:SF2">
    <property type="entry name" value="THROMBOXANE-A SYNTHASE"/>
    <property type="match status" value="1"/>
</dbReference>
<dbReference type="PROSITE" id="PS00086">
    <property type="entry name" value="CYTOCHROME_P450"/>
    <property type="match status" value="1"/>
</dbReference>
<feature type="transmembrane region" description="Helical" evidence="3">
    <location>
        <begin position="20"/>
        <end position="40"/>
    </location>
</feature>
<keyword evidence="2" id="KW-0503">Monooxygenase</keyword>
<evidence type="ECO:0000313" key="4">
    <source>
        <dbReference type="EMBL" id="KAG2392563.1"/>
    </source>
</evidence>
<dbReference type="Gene3D" id="1.10.630.10">
    <property type="entry name" value="Cytochrome P450"/>
    <property type="match status" value="1"/>
</dbReference>
<keyword evidence="3" id="KW-0472">Membrane</keyword>
<dbReference type="RefSeq" id="XP_044554457.1">
    <property type="nucleotide sequence ID" value="XM_044686926.1"/>
</dbReference>
<dbReference type="InterPro" id="IPR001128">
    <property type="entry name" value="Cyt_P450"/>
</dbReference>
<accession>A0AA88H0K8</accession>
<keyword evidence="5" id="KW-1185">Reference proteome</keyword>